<evidence type="ECO:0000256" key="5">
    <source>
        <dbReference type="ARBA" id="ARBA00022692"/>
    </source>
</evidence>
<dbReference type="GO" id="GO:0005886">
    <property type="term" value="C:plasma membrane"/>
    <property type="evidence" value="ECO:0007669"/>
    <property type="project" value="UniProtKB-SubCell"/>
</dbReference>
<dbReference type="OrthoDB" id="9806127at2"/>
<evidence type="ECO:0000256" key="1">
    <source>
        <dbReference type="ARBA" id="ARBA00004429"/>
    </source>
</evidence>
<dbReference type="GO" id="GO:0016887">
    <property type="term" value="F:ATP hydrolysis activity"/>
    <property type="evidence" value="ECO:0007669"/>
    <property type="project" value="InterPro"/>
</dbReference>
<evidence type="ECO:0000256" key="2">
    <source>
        <dbReference type="ARBA" id="ARBA00022448"/>
    </source>
</evidence>
<sequence>MNRPRALFSSFRRLMDSESWAMVARALVLAAASGALTGLALLALLPASAALASGGAGRWLVVLACVGAAAAILEFMQIRTGYRGALGFMRTLHHAVGDKIATLPLGWFKADTAGRLSRLSSQELVNLAEATGHFLYSMVSNAASVVVIWIGAWFWDWRLGLLMTFAAPMLALFMNAARRLTARGHALTEPTEEELASRIVEFSRCQGALRSCNAASAGLENAFSTNAKAGRSAMLWSSLGLLMSGTLTQIIVTSMVYLVGLLAVGGEFQPLEAIAAIGMCLRFTTMLDAVSNGLFGLEERRQSLIGIDEVMDAPSQAVPEVSKKQTDPGAVALRDVDFAYESEHPVLRGVSFEVPARSMCAIVGPSGSGKTTIARLISRFYDVDTGSVAVGGADVRELTTEDLMAQLSMVFQDVYLFDDTLEANIRIGSPGADDAELRRAADLAGVTEIVRRLPEGWSSRVGEGGRSLSGGERQRVSVARALLKRAPIVLFDEATSALDAENEAHIVEAMEELRRHSTLLVIAHKLETILAADKVIVLNSRGEVAQEGTHEQLIAVPGTYADFWAQRESAAGWRLVRHTPARQRARSSYPSRP</sequence>
<feature type="domain" description="ABC transporter" evidence="12">
    <location>
        <begin position="331"/>
        <end position="566"/>
    </location>
</feature>
<dbReference type="SUPFAM" id="SSF90123">
    <property type="entry name" value="ABC transporter transmembrane region"/>
    <property type="match status" value="1"/>
</dbReference>
<keyword evidence="2" id="KW-0813">Transport</keyword>
<dbReference type="PROSITE" id="PS50929">
    <property type="entry name" value="ABC_TM1F"/>
    <property type="match status" value="1"/>
</dbReference>
<keyword evidence="5 11" id="KW-0812">Transmembrane</keyword>
<dbReference type="PANTHER" id="PTHR24221">
    <property type="entry name" value="ATP-BINDING CASSETTE SUB-FAMILY B"/>
    <property type="match status" value="1"/>
</dbReference>
<evidence type="ECO:0000313" key="15">
    <source>
        <dbReference type="Proteomes" id="UP000078368"/>
    </source>
</evidence>
<dbReference type="FunFam" id="3.40.50.300:FF:000221">
    <property type="entry name" value="Multidrug ABC transporter ATP-binding protein"/>
    <property type="match status" value="1"/>
</dbReference>
<feature type="transmembrane region" description="Helical" evidence="11">
    <location>
        <begin position="134"/>
        <end position="155"/>
    </location>
</feature>
<evidence type="ECO:0000259" key="12">
    <source>
        <dbReference type="PROSITE" id="PS50893"/>
    </source>
</evidence>
<evidence type="ECO:0000259" key="13">
    <source>
        <dbReference type="PROSITE" id="PS50929"/>
    </source>
</evidence>
<dbReference type="Gene3D" id="3.40.50.300">
    <property type="entry name" value="P-loop containing nucleotide triphosphate hydrolases"/>
    <property type="match status" value="1"/>
</dbReference>
<dbReference type="SUPFAM" id="SSF52540">
    <property type="entry name" value="P-loop containing nucleoside triphosphate hydrolases"/>
    <property type="match status" value="1"/>
</dbReference>
<dbReference type="InterPro" id="IPR003439">
    <property type="entry name" value="ABC_transporter-like_ATP-bd"/>
</dbReference>
<comment type="subcellular location">
    <subcellularLocation>
        <location evidence="1">Cell inner membrane</location>
        <topology evidence="1">Multi-pass membrane protein</topology>
    </subcellularLocation>
</comment>
<gene>
    <name evidence="14" type="ORF">A4H34_02565</name>
</gene>
<dbReference type="Pfam" id="PF00005">
    <property type="entry name" value="ABC_tran"/>
    <property type="match status" value="1"/>
</dbReference>
<evidence type="ECO:0000256" key="9">
    <source>
        <dbReference type="ARBA" id="ARBA00023136"/>
    </source>
</evidence>
<dbReference type="InterPro" id="IPR017871">
    <property type="entry name" value="ABC_transporter-like_CS"/>
</dbReference>
<dbReference type="EMBL" id="LVZK01000001">
    <property type="protein sequence ID" value="OAP86078.1"/>
    <property type="molecule type" value="Genomic_DNA"/>
</dbReference>
<dbReference type="PROSITE" id="PS00211">
    <property type="entry name" value="ABC_TRANSPORTER_1"/>
    <property type="match status" value="1"/>
</dbReference>
<dbReference type="InterPro" id="IPR011527">
    <property type="entry name" value="ABC1_TM_dom"/>
</dbReference>
<dbReference type="InterPro" id="IPR039421">
    <property type="entry name" value="Type_1_exporter"/>
</dbReference>
<dbReference type="GO" id="GO:0005524">
    <property type="term" value="F:ATP binding"/>
    <property type="evidence" value="ECO:0007669"/>
    <property type="project" value="UniProtKB-KW"/>
</dbReference>
<feature type="domain" description="ABC transmembrane type-1" evidence="13">
    <location>
        <begin position="26"/>
        <end position="299"/>
    </location>
</feature>
<dbReference type="AlphaFoldDB" id="A0A179B305"/>
<protein>
    <submittedName>
        <fullName evidence="14">ABC transporter</fullName>
    </submittedName>
</protein>
<keyword evidence="3" id="KW-1003">Cell membrane</keyword>
<evidence type="ECO:0000256" key="11">
    <source>
        <dbReference type="SAM" id="Phobius"/>
    </source>
</evidence>
<organism evidence="14 15">
    <name type="scientific">Peptidiphaga gingivicola</name>
    <dbReference type="NCBI Taxonomy" id="2741497"/>
    <lineage>
        <taxon>Bacteria</taxon>
        <taxon>Bacillati</taxon>
        <taxon>Actinomycetota</taxon>
        <taxon>Actinomycetes</taxon>
        <taxon>Actinomycetales</taxon>
        <taxon>Actinomycetaceae</taxon>
        <taxon>Peptidiphaga</taxon>
    </lineage>
</organism>
<dbReference type="InterPro" id="IPR003593">
    <property type="entry name" value="AAA+_ATPase"/>
</dbReference>
<dbReference type="GO" id="GO:0140359">
    <property type="term" value="F:ABC-type transporter activity"/>
    <property type="evidence" value="ECO:0007669"/>
    <property type="project" value="InterPro"/>
</dbReference>
<dbReference type="InterPro" id="IPR036640">
    <property type="entry name" value="ABC1_TM_sf"/>
</dbReference>
<evidence type="ECO:0000256" key="4">
    <source>
        <dbReference type="ARBA" id="ARBA00022519"/>
    </source>
</evidence>
<keyword evidence="15" id="KW-1185">Reference proteome</keyword>
<dbReference type="GO" id="GO:0034040">
    <property type="term" value="F:ATPase-coupled lipid transmembrane transporter activity"/>
    <property type="evidence" value="ECO:0007669"/>
    <property type="project" value="TreeGrafter"/>
</dbReference>
<evidence type="ECO:0000313" key="14">
    <source>
        <dbReference type="EMBL" id="OAP86078.1"/>
    </source>
</evidence>
<feature type="transmembrane region" description="Helical" evidence="11">
    <location>
        <begin position="59"/>
        <end position="76"/>
    </location>
</feature>
<evidence type="ECO:0000256" key="10">
    <source>
        <dbReference type="ARBA" id="ARBA00023455"/>
    </source>
</evidence>
<keyword evidence="9 11" id="KW-0472">Membrane</keyword>
<dbReference type="InterPro" id="IPR027417">
    <property type="entry name" value="P-loop_NTPase"/>
</dbReference>
<evidence type="ECO:0000256" key="3">
    <source>
        <dbReference type="ARBA" id="ARBA00022475"/>
    </source>
</evidence>
<feature type="transmembrane region" description="Helical" evidence="11">
    <location>
        <begin position="239"/>
        <end position="262"/>
    </location>
</feature>
<keyword evidence="4" id="KW-0997">Cell inner membrane</keyword>
<keyword evidence="8 11" id="KW-1133">Transmembrane helix</keyword>
<dbReference type="SMART" id="SM00382">
    <property type="entry name" value="AAA"/>
    <property type="match status" value="1"/>
</dbReference>
<dbReference type="STRING" id="1823756.A4H34_02565"/>
<name>A0A179B305_9ACTO</name>
<keyword evidence="7" id="KW-0067">ATP-binding</keyword>
<keyword evidence="6" id="KW-0547">Nucleotide-binding</keyword>
<reference evidence="14 15" key="1">
    <citation type="submission" date="2016-04" db="EMBL/GenBank/DDBJ databases">
        <title>Peptidophaga gingivicola gen. nov., sp. nov., isolated from human subgingival plaque.</title>
        <authorList>
            <person name="Beall C.J."/>
            <person name="Mokrzan E.M."/>
            <person name="Griffen A.L."/>
            <person name="Leys E.J."/>
        </authorList>
    </citation>
    <scope>NUCLEOTIDE SEQUENCE [LARGE SCALE GENOMIC DNA]</scope>
    <source>
        <strain evidence="14 15">BA112</strain>
    </source>
</reference>
<dbReference type="RefSeq" id="WP_064230970.1">
    <property type="nucleotide sequence ID" value="NZ_LVZK01000001.1"/>
</dbReference>
<comment type="caution">
    <text evidence="14">The sequence shown here is derived from an EMBL/GenBank/DDBJ whole genome shotgun (WGS) entry which is preliminary data.</text>
</comment>
<dbReference type="PANTHER" id="PTHR24221:SF397">
    <property type="entry name" value="ABC TRANSPORTER, ATP-BINDING TRANSMEMBRANE PROTEIN"/>
    <property type="match status" value="1"/>
</dbReference>
<evidence type="ECO:0000256" key="6">
    <source>
        <dbReference type="ARBA" id="ARBA00022741"/>
    </source>
</evidence>
<proteinExistence type="inferred from homology"/>
<dbReference type="PROSITE" id="PS50893">
    <property type="entry name" value="ABC_TRANSPORTER_2"/>
    <property type="match status" value="1"/>
</dbReference>
<comment type="similarity">
    <text evidence="10">Belongs to the ABC transporter superfamily. Siderophore-Fe(3+) uptake transporter (SIUT) (TC 3.A.1.21) family.</text>
</comment>
<dbReference type="Gene3D" id="1.20.1560.10">
    <property type="entry name" value="ABC transporter type 1, transmembrane domain"/>
    <property type="match status" value="1"/>
</dbReference>
<accession>A0A179B305</accession>
<evidence type="ECO:0000256" key="8">
    <source>
        <dbReference type="ARBA" id="ARBA00022989"/>
    </source>
</evidence>
<dbReference type="Pfam" id="PF00664">
    <property type="entry name" value="ABC_membrane"/>
    <property type="match status" value="1"/>
</dbReference>
<evidence type="ECO:0000256" key="7">
    <source>
        <dbReference type="ARBA" id="ARBA00022840"/>
    </source>
</evidence>
<dbReference type="Proteomes" id="UP000078368">
    <property type="component" value="Unassembled WGS sequence"/>
</dbReference>
<feature type="transmembrane region" description="Helical" evidence="11">
    <location>
        <begin position="161"/>
        <end position="177"/>
    </location>
</feature>